<dbReference type="InParanoid" id="F8PFI1"/>
<proteinExistence type="predicted"/>
<accession>F8PFI1</accession>
<gene>
    <name evidence="1" type="ORF">SERLA73DRAFT_149142</name>
</gene>
<evidence type="ECO:0000313" key="2">
    <source>
        <dbReference type="Proteomes" id="UP000008063"/>
    </source>
</evidence>
<protein>
    <submittedName>
        <fullName evidence="1">Uncharacterized protein</fullName>
    </submittedName>
</protein>
<sequence>MTTILSLYSQSVFPDVDFTISSGLKMATLAAQCSNPSLPKQHISPVTQAELAQPPLHYIVNLTSFVNQNNTVGYTPSLGMGYIYIRVHQEQIYNVLADLDLTVFQLYYCWTLDATSKIYALGPPEAQ</sequence>
<dbReference type="EMBL" id="GL945474">
    <property type="protein sequence ID" value="EGO04750.1"/>
    <property type="molecule type" value="Genomic_DNA"/>
</dbReference>
<reference evidence="2" key="1">
    <citation type="journal article" date="2011" name="Science">
        <title>The plant cell wall-decomposing machinery underlies the functional diversity of forest fungi.</title>
        <authorList>
            <person name="Eastwood D.C."/>
            <person name="Floudas D."/>
            <person name="Binder M."/>
            <person name="Majcherczyk A."/>
            <person name="Schneider P."/>
            <person name="Aerts A."/>
            <person name="Asiegbu F.O."/>
            <person name="Baker S.E."/>
            <person name="Barry K."/>
            <person name="Bendiksby M."/>
            <person name="Blumentritt M."/>
            <person name="Coutinho P.M."/>
            <person name="Cullen D."/>
            <person name="de Vries R.P."/>
            <person name="Gathman A."/>
            <person name="Goodell B."/>
            <person name="Henrissat B."/>
            <person name="Ihrmark K."/>
            <person name="Kauserud H."/>
            <person name="Kohler A."/>
            <person name="LaButti K."/>
            <person name="Lapidus A."/>
            <person name="Lavin J.L."/>
            <person name="Lee Y.-H."/>
            <person name="Lindquist E."/>
            <person name="Lilly W."/>
            <person name="Lucas S."/>
            <person name="Morin E."/>
            <person name="Murat C."/>
            <person name="Oguiza J.A."/>
            <person name="Park J."/>
            <person name="Pisabarro A.G."/>
            <person name="Riley R."/>
            <person name="Rosling A."/>
            <person name="Salamov A."/>
            <person name="Schmidt O."/>
            <person name="Schmutz J."/>
            <person name="Skrede I."/>
            <person name="Stenlid J."/>
            <person name="Wiebenga A."/>
            <person name="Xie X."/>
            <person name="Kuees U."/>
            <person name="Hibbett D.S."/>
            <person name="Hoffmeister D."/>
            <person name="Hoegberg N."/>
            <person name="Martin F."/>
            <person name="Grigoriev I.V."/>
            <person name="Watkinson S.C."/>
        </authorList>
    </citation>
    <scope>NUCLEOTIDE SEQUENCE [LARGE SCALE GENOMIC DNA]</scope>
    <source>
        <strain evidence="2">strain S7.3</strain>
    </source>
</reference>
<dbReference type="HOGENOM" id="CLU_1971832_0_0_1"/>
<name>F8PFI1_SERL3</name>
<evidence type="ECO:0000313" key="1">
    <source>
        <dbReference type="EMBL" id="EGO04750.1"/>
    </source>
</evidence>
<dbReference type="Proteomes" id="UP000008063">
    <property type="component" value="Unassembled WGS sequence"/>
</dbReference>
<dbReference type="AlphaFoldDB" id="F8PFI1"/>
<keyword evidence="2" id="KW-1185">Reference proteome</keyword>
<organism evidence="2">
    <name type="scientific">Serpula lacrymans var. lacrymans (strain S7.3)</name>
    <name type="common">Dry rot fungus</name>
    <dbReference type="NCBI Taxonomy" id="936435"/>
    <lineage>
        <taxon>Eukaryota</taxon>
        <taxon>Fungi</taxon>
        <taxon>Dikarya</taxon>
        <taxon>Basidiomycota</taxon>
        <taxon>Agaricomycotina</taxon>
        <taxon>Agaricomycetes</taxon>
        <taxon>Agaricomycetidae</taxon>
        <taxon>Boletales</taxon>
        <taxon>Coniophorineae</taxon>
        <taxon>Serpulaceae</taxon>
        <taxon>Serpula</taxon>
    </lineage>
</organism>